<evidence type="ECO:0000313" key="2">
    <source>
        <dbReference type="Proteomes" id="UP001434419"/>
    </source>
</evidence>
<dbReference type="Proteomes" id="UP001434419">
    <property type="component" value="Unassembled WGS sequence"/>
</dbReference>
<accession>A0ABV2B6L7</accession>
<evidence type="ECO:0000313" key="1">
    <source>
        <dbReference type="EMBL" id="MES5148901.1"/>
    </source>
</evidence>
<dbReference type="RefSeq" id="WP_005722044.1">
    <property type="nucleotide sequence ID" value="NZ_CAZZQD010000001.1"/>
</dbReference>
<comment type="caution">
    <text evidence="1">The sequence shown here is derived from an EMBL/GenBank/DDBJ whole genome shotgun (WGS) entry which is preliminary data.</text>
</comment>
<protein>
    <submittedName>
        <fullName evidence="1">Uncharacterized protein</fullName>
    </submittedName>
</protein>
<name>A0ABV2B6L7_9LACO</name>
<reference evidence="1" key="1">
    <citation type="submission" date="2024-06" db="EMBL/GenBank/DDBJ databases">
        <title>Vaginal Lactobacillus fatty acid response mechanisms reveal a metabolite-targeted strategy for bacterial vaginosis treatment.</title>
        <authorList>
            <person name="Zhu M."/>
            <person name="Blainey P.C."/>
            <person name="Bloom S.M."/>
            <person name="Kwon D.S."/>
        </authorList>
    </citation>
    <scope>NUCLEOTIDE SEQUENCE</scope>
    <source>
        <strain evidence="1">194_F1_1</strain>
    </source>
</reference>
<keyword evidence="2" id="KW-1185">Reference proteome</keyword>
<organism evidence="1 2">
    <name type="scientific">Lactobacillus crispatus</name>
    <dbReference type="NCBI Taxonomy" id="47770"/>
    <lineage>
        <taxon>Bacteria</taxon>
        <taxon>Bacillati</taxon>
        <taxon>Bacillota</taxon>
        <taxon>Bacilli</taxon>
        <taxon>Lactobacillales</taxon>
        <taxon>Lactobacillaceae</taxon>
        <taxon>Lactobacillus</taxon>
    </lineage>
</organism>
<dbReference type="EMBL" id="JBETVU010000012">
    <property type="protein sequence ID" value="MES5148901.1"/>
    <property type="molecule type" value="Genomic_DNA"/>
</dbReference>
<sequence length="91" mass="10509">MASYVIAYDLMKPGQKYENVQEVISTISGNDNVEIQKSVWLVKTTLSPAKIRECFSSVLDKNDSFFVCELRKNFRINSDAYTDMKVDRDIF</sequence>
<proteinExistence type="predicted"/>
<gene>
    <name evidence="1" type="ORF">ABVC42_03005</name>
</gene>